<dbReference type="AlphaFoldDB" id="A0A6P7JUZ1"/>
<feature type="domain" description="UPAR/Ly6" evidence="10">
    <location>
        <begin position="505"/>
        <end position="589"/>
    </location>
</feature>
<dbReference type="GO" id="GO:0000184">
    <property type="term" value="P:nuclear-transcribed mRNA catabolic process, nonsense-mediated decay"/>
    <property type="evidence" value="ECO:0007669"/>
    <property type="project" value="UniProtKB-KW"/>
</dbReference>
<evidence type="ECO:0000313" key="12">
    <source>
        <dbReference type="RefSeq" id="XP_028280799.1"/>
    </source>
</evidence>
<dbReference type="InterPro" id="IPR039177">
    <property type="entry name" value="SMG9"/>
</dbReference>
<evidence type="ECO:0000256" key="6">
    <source>
        <dbReference type="ARBA" id="ARBA00023161"/>
    </source>
</evidence>
<dbReference type="InterPro" id="IPR027417">
    <property type="entry name" value="P-loop_NTPase"/>
</dbReference>
<evidence type="ECO:0000256" key="7">
    <source>
        <dbReference type="ARBA" id="ARBA00023180"/>
    </source>
</evidence>
<keyword evidence="6" id="KW-0866">Nonsense-mediated mRNA decay</keyword>
<dbReference type="GeneID" id="114448207"/>
<comment type="similarity">
    <text evidence="2">Belongs to the SMG9 family.</text>
</comment>
<evidence type="ECO:0000256" key="9">
    <source>
        <dbReference type="SAM" id="MobiDB-lite"/>
    </source>
</evidence>
<feature type="region of interest" description="Disordered" evidence="9">
    <location>
        <begin position="1"/>
        <end position="144"/>
    </location>
</feature>
<comment type="subcellular location">
    <subcellularLocation>
        <location evidence="1">Cell membrane</location>
    </subcellularLocation>
</comment>
<dbReference type="Gene3D" id="3.40.50.300">
    <property type="entry name" value="P-loop containing nucleotide triphosphate hydrolases"/>
    <property type="match status" value="1"/>
</dbReference>
<evidence type="ECO:0000313" key="11">
    <source>
        <dbReference type="Proteomes" id="UP000515145"/>
    </source>
</evidence>
<dbReference type="InterPro" id="IPR035076">
    <property type="entry name" value="Toxin/TOLIP"/>
</dbReference>
<dbReference type="GO" id="GO:0005886">
    <property type="term" value="C:plasma membrane"/>
    <property type="evidence" value="ECO:0007669"/>
    <property type="project" value="UniProtKB-SubCell"/>
</dbReference>
<evidence type="ECO:0000256" key="3">
    <source>
        <dbReference type="ARBA" id="ARBA00022475"/>
    </source>
</evidence>
<sequence>MQRDFKAGGVSLHMSDMSESGHSQPGMYGQGRRRRRRRGDRDAGPPGQNLSGPSRDREYQQRERRDGSEDSPGPLIRKTPIILAKPPGERAKPSPVSGAPVLEKPIMLMKARDDGGKPGTPPEAAAQSSGPGPSKMEREGQRPTQPVYQIQNRGMGASASSSAVDPMVGQSKLLPPEKMKHSIKLVDDQMNWCDSAMEYLRDQTDMLVVGVIGLQGTGKSTIMSLLSANTPEEDQRNYVFRAQTQEIKERGGNQSTGIDFFITQERVIFLDTQPMLSPSILDHLINNDRKLPPEYNLPHTYIEMQSLQIAAFLFTVCHAVIVVQDWFTDINLYRFLQTAEMLKPSTPSASHDSTGSSGSDDGAEYYPHIVFVQNKARWEDFCPRNLKNMHMVVDKLMAHSHLKYKVETLRCYECVPGLSRTCSNKTKECPLGGQQCAAMRVFIYGGGSKFADFSVKTCALVEECVEGSVNFGDARTVITSKCCTSDLCNTQPAPDARKSKPNGKKCFSCEEDKCTTTLNCEGNENYCISTTVTEERKTMTMKGCASNIICSSTQTAQMTGAVGTEMSCCQGDFCNSASSASVGLQLLVVLLMTLIWFS</sequence>
<organism evidence="11 12">
    <name type="scientific">Parambassis ranga</name>
    <name type="common">Indian glassy fish</name>
    <dbReference type="NCBI Taxonomy" id="210632"/>
    <lineage>
        <taxon>Eukaryota</taxon>
        <taxon>Metazoa</taxon>
        <taxon>Chordata</taxon>
        <taxon>Craniata</taxon>
        <taxon>Vertebrata</taxon>
        <taxon>Euteleostomi</taxon>
        <taxon>Actinopterygii</taxon>
        <taxon>Neopterygii</taxon>
        <taxon>Teleostei</taxon>
        <taxon>Neoteleostei</taxon>
        <taxon>Acanthomorphata</taxon>
        <taxon>Ovalentaria</taxon>
        <taxon>Ambassidae</taxon>
        <taxon>Parambassis</taxon>
    </lineage>
</organism>
<evidence type="ECO:0000259" key="10">
    <source>
        <dbReference type="SMART" id="SM00134"/>
    </source>
</evidence>
<evidence type="ECO:0000256" key="1">
    <source>
        <dbReference type="ARBA" id="ARBA00004236"/>
    </source>
</evidence>
<evidence type="ECO:0000256" key="2">
    <source>
        <dbReference type="ARBA" id="ARBA00007712"/>
    </source>
</evidence>
<keyword evidence="4" id="KW-0732">Signal</keyword>
<feature type="compositionally biased region" description="Basic and acidic residues" evidence="9">
    <location>
        <begin position="54"/>
        <end position="68"/>
    </location>
</feature>
<evidence type="ECO:0000256" key="4">
    <source>
        <dbReference type="ARBA" id="ARBA00022729"/>
    </source>
</evidence>
<dbReference type="SUPFAM" id="SSF52540">
    <property type="entry name" value="P-loop containing nucleoside triphosphate hydrolases"/>
    <property type="match status" value="1"/>
</dbReference>
<dbReference type="InterPro" id="IPR016054">
    <property type="entry name" value="LY6_UPA_recep-like"/>
</dbReference>
<protein>
    <recommendedName>
        <fullName evidence="8">Nonsense-mediated mRNA decay factor SMG9</fullName>
    </recommendedName>
</protein>
<dbReference type="InParanoid" id="A0A6P7JUZ1"/>
<dbReference type="PANTHER" id="PTHR14270:SF0">
    <property type="entry name" value="NONSENSE-MEDIATED MRNA DECAY FACTOR SMG9"/>
    <property type="match status" value="1"/>
</dbReference>
<feature type="domain" description="UPAR/Ly6" evidence="10">
    <location>
        <begin position="409"/>
        <end position="503"/>
    </location>
</feature>
<dbReference type="OrthoDB" id="79514at2759"/>
<dbReference type="PANTHER" id="PTHR14270">
    <property type="entry name" value="NONSENSE-MEDIATED MRNA DECAY FACTOR SMG9"/>
    <property type="match status" value="1"/>
</dbReference>
<evidence type="ECO:0000256" key="8">
    <source>
        <dbReference type="ARBA" id="ARBA00029510"/>
    </source>
</evidence>
<dbReference type="InterPro" id="IPR045860">
    <property type="entry name" value="Snake_toxin-like_sf"/>
</dbReference>
<keyword evidence="3" id="KW-1003">Cell membrane</keyword>
<dbReference type="CDD" id="cd00117">
    <property type="entry name" value="TFP"/>
    <property type="match status" value="1"/>
</dbReference>
<name>A0A6P7JUZ1_9TELE</name>
<evidence type="ECO:0000256" key="5">
    <source>
        <dbReference type="ARBA" id="ARBA00023136"/>
    </source>
</evidence>
<dbReference type="CDD" id="cd23542">
    <property type="entry name" value="TFP_LU_ECD_Ly6D"/>
    <property type="match status" value="1"/>
</dbReference>
<dbReference type="Gene3D" id="2.10.60.10">
    <property type="entry name" value="CD59"/>
    <property type="match status" value="2"/>
</dbReference>
<gene>
    <name evidence="12" type="primary">smg9</name>
</gene>
<dbReference type="RefSeq" id="XP_028280799.1">
    <property type="nucleotide sequence ID" value="XM_028424998.1"/>
</dbReference>
<accession>A0A6P7JUZ1</accession>
<dbReference type="Pfam" id="PF00087">
    <property type="entry name" value="Toxin_TOLIP"/>
    <property type="match status" value="1"/>
</dbReference>
<dbReference type="SMART" id="SM00134">
    <property type="entry name" value="LU"/>
    <property type="match status" value="2"/>
</dbReference>
<proteinExistence type="inferred from homology"/>
<dbReference type="Pfam" id="PF00021">
    <property type="entry name" value="UPAR_LY6"/>
    <property type="match status" value="1"/>
</dbReference>
<dbReference type="FunCoup" id="A0A6P7JUZ1">
    <property type="interactions" value="513"/>
</dbReference>
<keyword evidence="7" id="KW-0325">Glycoprotein</keyword>
<dbReference type="CTD" id="56006"/>
<keyword evidence="5" id="KW-0472">Membrane</keyword>
<reference evidence="12" key="1">
    <citation type="submission" date="2025-08" db="UniProtKB">
        <authorList>
            <consortium name="RefSeq"/>
        </authorList>
    </citation>
    <scope>IDENTIFICATION</scope>
</reference>
<dbReference type="FunFam" id="3.40.50.300:FF:001272">
    <property type="entry name" value="SMG9 isoform 2"/>
    <property type="match status" value="1"/>
</dbReference>
<dbReference type="SUPFAM" id="SSF57302">
    <property type="entry name" value="Snake toxin-like"/>
    <property type="match status" value="2"/>
</dbReference>
<dbReference type="Proteomes" id="UP000515145">
    <property type="component" value="Chromosome 16"/>
</dbReference>
<keyword evidence="11" id="KW-1185">Reference proteome</keyword>